<evidence type="ECO:0000313" key="8">
    <source>
        <dbReference type="EMBL" id="OEH45597.1"/>
    </source>
</evidence>
<keyword evidence="2" id="KW-0813">Transport</keyword>
<dbReference type="EMBL" id="LSOG01000089">
    <property type="protein sequence ID" value="OEH45597.1"/>
    <property type="molecule type" value="Genomic_DNA"/>
</dbReference>
<feature type="transmembrane region" description="Helical" evidence="6">
    <location>
        <begin position="57"/>
        <end position="74"/>
    </location>
</feature>
<feature type="domain" description="Citrate transporter-like" evidence="7">
    <location>
        <begin position="5"/>
        <end position="122"/>
    </location>
</feature>
<comment type="caution">
    <text evidence="8">The sequence shown here is derived from an EMBL/GenBank/DDBJ whole genome shotgun (WGS) entry which is preliminary data.</text>
</comment>
<dbReference type="GO" id="GO:0016020">
    <property type="term" value="C:membrane"/>
    <property type="evidence" value="ECO:0007669"/>
    <property type="project" value="UniProtKB-SubCell"/>
</dbReference>
<keyword evidence="9" id="KW-1185">Reference proteome</keyword>
<evidence type="ECO:0000256" key="6">
    <source>
        <dbReference type="SAM" id="Phobius"/>
    </source>
</evidence>
<feature type="transmembrane region" description="Helical" evidence="6">
    <location>
        <begin position="168"/>
        <end position="189"/>
    </location>
</feature>
<keyword evidence="5 6" id="KW-0472">Membrane</keyword>
<evidence type="ECO:0000256" key="1">
    <source>
        <dbReference type="ARBA" id="ARBA00004141"/>
    </source>
</evidence>
<dbReference type="AlphaFoldDB" id="A0A1E5JM18"/>
<dbReference type="InterPro" id="IPR004680">
    <property type="entry name" value="Cit_transptr-like_dom"/>
</dbReference>
<sequence length="190" mass="21177">MLVKLSLITLCLLIILKIVFDFMQSSIHLNFSHIALISALPIFLSTQRKKLIKSLDWSTLIFFASIFILMQSVWDSGFFQTGINHFHLAITQVPTILIISIILSQFISNVPMVALYLPLLMQYPFSDSSILALAAGSTIAGNLSILGAASNIIIIQNCEKRSVRGFDFFEFIKIGAPLTLMNVLIYACFL</sequence>
<feature type="transmembrane region" description="Helical" evidence="6">
    <location>
        <begin position="130"/>
        <end position="156"/>
    </location>
</feature>
<dbReference type="Proteomes" id="UP000095229">
    <property type="component" value="Unassembled WGS sequence"/>
</dbReference>
<keyword evidence="3 6" id="KW-0812">Transmembrane</keyword>
<evidence type="ECO:0000256" key="2">
    <source>
        <dbReference type="ARBA" id="ARBA00022448"/>
    </source>
</evidence>
<dbReference type="PANTHER" id="PTHR43568">
    <property type="entry name" value="P PROTEIN"/>
    <property type="match status" value="1"/>
</dbReference>
<evidence type="ECO:0000256" key="4">
    <source>
        <dbReference type="ARBA" id="ARBA00022989"/>
    </source>
</evidence>
<dbReference type="PANTHER" id="PTHR43568:SF1">
    <property type="entry name" value="P PROTEIN"/>
    <property type="match status" value="1"/>
</dbReference>
<evidence type="ECO:0000313" key="9">
    <source>
        <dbReference type="Proteomes" id="UP000095229"/>
    </source>
</evidence>
<feature type="transmembrane region" description="Helical" evidence="6">
    <location>
        <begin position="94"/>
        <end position="118"/>
    </location>
</feature>
<dbReference type="PATRIC" id="fig|45071.7.peg.3572"/>
<accession>A0A1E5JM18</accession>
<evidence type="ECO:0000256" key="5">
    <source>
        <dbReference type="ARBA" id="ARBA00023136"/>
    </source>
</evidence>
<comment type="subcellular location">
    <subcellularLocation>
        <location evidence="1">Membrane</location>
        <topology evidence="1">Multi-pass membrane protein</topology>
    </subcellularLocation>
</comment>
<organism evidence="8 9">
    <name type="scientific">Legionella parisiensis</name>
    <dbReference type="NCBI Taxonomy" id="45071"/>
    <lineage>
        <taxon>Bacteria</taxon>
        <taxon>Pseudomonadati</taxon>
        <taxon>Pseudomonadota</taxon>
        <taxon>Gammaproteobacteria</taxon>
        <taxon>Legionellales</taxon>
        <taxon>Legionellaceae</taxon>
        <taxon>Legionella</taxon>
    </lineage>
</organism>
<proteinExistence type="predicted"/>
<dbReference type="Pfam" id="PF03600">
    <property type="entry name" value="CitMHS"/>
    <property type="match status" value="1"/>
</dbReference>
<dbReference type="InterPro" id="IPR051475">
    <property type="entry name" value="Diverse_Ion_Transporter"/>
</dbReference>
<protein>
    <submittedName>
        <fullName evidence="8">Putative transporter</fullName>
    </submittedName>
</protein>
<evidence type="ECO:0000259" key="7">
    <source>
        <dbReference type="Pfam" id="PF03600"/>
    </source>
</evidence>
<reference evidence="8 9" key="1">
    <citation type="submission" date="2016-02" db="EMBL/GenBank/DDBJ databases">
        <title>Secondary metabolites in Legionella.</title>
        <authorList>
            <person name="Tobias N.J."/>
            <person name="Bode H.B."/>
        </authorList>
    </citation>
    <scope>NUCLEOTIDE SEQUENCE [LARGE SCALE GENOMIC DNA]</scope>
    <source>
        <strain evidence="8 9">DSM 19216</strain>
    </source>
</reference>
<dbReference type="GO" id="GO:0055085">
    <property type="term" value="P:transmembrane transport"/>
    <property type="evidence" value="ECO:0007669"/>
    <property type="project" value="InterPro"/>
</dbReference>
<gene>
    <name evidence="8" type="ORF">lpari_03325</name>
</gene>
<name>A0A1E5JM18_9GAMM</name>
<keyword evidence="4 6" id="KW-1133">Transmembrane helix</keyword>
<feature type="transmembrane region" description="Helical" evidence="6">
    <location>
        <begin position="27"/>
        <end position="45"/>
    </location>
</feature>
<evidence type="ECO:0000256" key="3">
    <source>
        <dbReference type="ARBA" id="ARBA00022692"/>
    </source>
</evidence>